<proteinExistence type="predicted"/>
<accession>A0A0B5A4F6</accession>
<dbReference type="EMBL" id="KP202970">
    <property type="protein sequence ID" value="AJD82854.1"/>
    <property type="molecule type" value="Genomic_DNA"/>
</dbReference>
<dbReference type="KEGG" id="vg:26628927"/>
<gene>
    <name evidence="1" type="ORF">JWAP_00021</name>
</gene>
<evidence type="ECO:0000313" key="1">
    <source>
        <dbReference type="EMBL" id="AJD82854.1"/>
    </source>
</evidence>
<evidence type="ECO:0000313" key="2">
    <source>
        <dbReference type="Proteomes" id="UP000031726"/>
    </source>
</evidence>
<dbReference type="GeneID" id="26628927"/>
<dbReference type="Proteomes" id="UP000031726">
    <property type="component" value="Segment"/>
</dbReference>
<name>A0A0B5A4F6_9CAUD</name>
<protein>
    <submittedName>
        <fullName evidence="1">Uncharacterized protein</fullName>
    </submittedName>
</protein>
<sequence>MLKSGIIWTGEVHFELNGRLFYKKNMIVDAGLNFASDSIFLAATTGKLSFIGLGSGTTAPAAGQTALVTPIPLASGGTVFRKAFDAAPTRAGAVTTVNTTFAPGEATGNINEAGLFTAVSGGVMFSRVKTDVTIPKDANAELRVRWILTAARG</sequence>
<reference evidence="1 2" key="1">
    <citation type="submission" date="2014-11" db="EMBL/GenBank/DDBJ databases">
        <title>Characterization and genome comparisons of three Achromobacter phages of the Siphoviridae family.</title>
        <authorList>
            <person name="Dreiseikelmann B."/>
            <person name="Bunk B."/>
            <person name="Rohde M."/>
            <person name="Wittmann J."/>
        </authorList>
    </citation>
    <scope>NUCLEOTIDE SEQUENCE [LARGE SCALE GENOMIC DNA]</scope>
</reference>
<keyword evidence="2" id="KW-1185">Reference proteome</keyword>
<organism evidence="1 2">
    <name type="scientific">Achromobacter phage 83-24</name>
    <dbReference type="NCBI Taxonomy" id="1589747"/>
    <lineage>
        <taxon>Viruses</taxon>
        <taxon>Duplodnaviria</taxon>
        <taxon>Heunggongvirae</taxon>
        <taxon>Uroviricota</taxon>
        <taxon>Caudoviricetes</taxon>
        <taxon>Steinhofvirus</taxon>
        <taxon>Steinhofvirus sv8324</taxon>
    </lineage>
</organism>
<dbReference type="RefSeq" id="YP_009201755.1">
    <property type="nucleotide sequence ID" value="NC_028834.1"/>
</dbReference>
<dbReference type="OrthoDB" id="32052at10239"/>